<reference evidence="3 4" key="1">
    <citation type="submission" date="2019-03" db="EMBL/GenBank/DDBJ databases">
        <title>First draft genome of Liparis tanakae, snailfish: a comprehensive survey of snailfish specific genes.</title>
        <authorList>
            <person name="Kim W."/>
            <person name="Song I."/>
            <person name="Jeong J.-H."/>
            <person name="Kim D."/>
            <person name="Kim S."/>
            <person name="Ryu S."/>
            <person name="Song J.Y."/>
            <person name="Lee S.K."/>
        </authorList>
    </citation>
    <scope>NUCLEOTIDE SEQUENCE [LARGE SCALE GENOMIC DNA]</scope>
    <source>
        <tissue evidence="3">Muscle</tissue>
    </source>
</reference>
<sequence length="210" mass="22825">MSVSEHFVHFSFVVYILAVSVEAESPLGGAVGPREELSVCFHIEEVMKTSCEEEVEQSFLLMARKPATSSQEEDFLSSRLQNRIWYLAWNRKSFRAGGASHRTISWSSSWPTRPTATPEGGSVVTGGGGHQRNVRGRAGGVPASPSSPLIGREILKTRVTHKPIHTGPALPSGCVNRWGSPSHSPTSRMSRVVTSEAARPSWLEASTQIS</sequence>
<accession>A0A4Z2FGC5</accession>
<evidence type="ECO:0000313" key="3">
    <source>
        <dbReference type="EMBL" id="TNN40001.1"/>
    </source>
</evidence>
<dbReference type="EMBL" id="SRLO01001227">
    <property type="protein sequence ID" value="TNN40001.1"/>
    <property type="molecule type" value="Genomic_DNA"/>
</dbReference>
<feature type="region of interest" description="Disordered" evidence="1">
    <location>
        <begin position="106"/>
        <end position="129"/>
    </location>
</feature>
<evidence type="ECO:0000256" key="2">
    <source>
        <dbReference type="SAM" id="SignalP"/>
    </source>
</evidence>
<gene>
    <name evidence="3" type="ORF">EYF80_049830</name>
</gene>
<name>A0A4Z2FGC5_9TELE</name>
<feature type="region of interest" description="Disordered" evidence="1">
    <location>
        <begin position="164"/>
        <end position="199"/>
    </location>
</feature>
<feature type="compositionally biased region" description="Polar residues" evidence="1">
    <location>
        <begin position="179"/>
        <end position="193"/>
    </location>
</feature>
<keyword evidence="4" id="KW-1185">Reference proteome</keyword>
<feature type="compositionally biased region" description="Polar residues" evidence="1">
    <location>
        <begin position="106"/>
        <end position="115"/>
    </location>
</feature>
<evidence type="ECO:0000256" key="1">
    <source>
        <dbReference type="SAM" id="MobiDB-lite"/>
    </source>
</evidence>
<dbReference type="AlphaFoldDB" id="A0A4Z2FGC5"/>
<evidence type="ECO:0000313" key="4">
    <source>
        <dbReference type="Proteomes" id="UP000314294"/>
    </source>
</evidence>
<organism evidence="3 4">
    <name type="scientific">Liparis tanakae</name>
    <name type="common">Tanaka's snailfish</name>
    <dbReference type="NCBI Taxonomy" id="230148"/>
    <lineage>
        <taxon>Eukaryota</taxon>
        <taxon>Metazoa</taxon>
        <taxon>Chordata</taxon>
        <taxon>Craniata</taxon>
        <taxon>Vertebrata</taxon>
        <taxon>Euteleostomi</taxon>
        <taxon>Actinopterygii</taxon>
        <taxon>Neopterygii</taxon>
        <taxon>Teleostei</taxon>
        <taxon>Neoteleostei</taxon>
        <taxon>Acanthomorphata</taxon>
        <taxon>Eupercaria</taxon>
        <taxon>Perciformes</taxon>
        <taxon>Cottioidei</taxon>
        <taxon>Cottales</taxon>
        <taxon>Liparidae</taxon>
        <taxon>Liparis</taxon>
    </lineage>
</organism>
<feature type="chain" id="PRO_5021208831" evidence="2">
    <location>
        <begin position="24"/>
        <end position="210"/>
    </location>
</feature>
<protein>
    <submittedName>
        <fullName evidence="3">Uncharacterized protein</fullName>
    </submittedName>
</protein>
<keyword evidence="2" id="KW-0732">Signal</keyword>
<dbReference type="Proteomes" id="UP000314294">
    <property type="component" value="Unassembled WGS sequence"/>
</dbReference>
<feature type="signal peptide" evidence="2">
    <location>
        <begin position="1"/>
        <end position="23"/>
    </location>
</feature>
<comment type="caution">
    <text evidence="3">The sequence shown here is derived from an EMBL/GenBank/DDBJ whole genome shotgun (WGS) entry which is preliminary data.</text>
</comment>
<proteinExistence type="predicted"/>